<reference evidence="1" key="3">
    <citation type="submission" date="2022-06" db="UniProtKB">
        <authorList>
            <consortium name="EnsemblPlants"/>
        </authorList>
    </citation>
    <scope>IDENTIFICATION</scope>
</reference>
<protein>
    <submittedName>
        <fullName evidence="1">Uncharacterized protein</fullName>
    </submittedName>
</protein>
<reference evidence="2" key="1">
    <citation type="journal article" date="2013" name="Nature">
        <title>Draft genome of the wheat A-genome progenitor Triticum urartu.</title>
        <authorList>
            <person name="Ling H.Q."/>
            <person name="Zhao S."/>
            <person name="Liu D."/>
            <person name="Wang J."/>
            <person name="Sun H."/>
            <person name="Zhang C."/>
            <person name="Fan H."/>
            <person name="Li D."/>
            <person name="Dong L."/>
            <person name="Tao Y."/>
            <person name="Gao C."/>
            <person name="Wu H."/>
            <person name="Li Y."/>
            <person name="Cui Y."/>
            <person name="Guo X."/>
            <person name="Zheng S."/>
            <person name="Wang B."/>
            <person name="Yu K."/>
            <person name="Liang Q."/>
            <person name="Yang W."/>
            <person name="Lou X."/>
            <person name="Chen J."/>
            <person name="Feng M."/>
            <person name="Jian J."/>
            <person name="Zhang X."/>
            <person name="Luo G."/>
            <person name="Jiang Y."/>
            <person name="Liu J."/>
            <person name="Wang Z."/>
            <person name="Sha Y."/>
            <person name="Zhang B."/>
            <person name="Wu H."/>
            <person name="Tang D."/>
            <person name="Shen Q."/>
            <person name="Xue P."/>
            <person name="Zou S."/>
            <person name="Wang X."/>
            <person name="Liu X."/>
            <person name="Wang F."/>
            <person name="Yang Y."/>
            <person name="An X."/>
            <person name="Dong Z."/>
            <person name="Zhang K."/>
            <person name="Zhang X."/>
            <person name="Luo M.C."/>
            <person name="Dvorak J."/>
            <person name="Tong Y."/>
            <person name="Wang J."/>
            <person name="Yang H."/>
            <person name="Li Z."/>
            <person name="Wang D."/>
            <person name="Zhang A."/>
            <person name="Wang J."/>
        </authorList>
    </citation>
    <scope>NUCLEOTIDE SEQUENCE</scope>
    <source>
        <strain evidence="2">cv. G1812</strain>
    </source>
</reference>
<name>A0A8R7UDA5_TRIUA</name>
<evidence type="ECO:0000313" key="2">
    <source>
        <dbReference type="Proteomes" id="UP000015106"/>
    </source>
</evidence>
<reference evidence="1" key="2">
    <citation type="submission" date="2018-03" db="EMBL/GenBank/DDBJ databases">
        <title>The Triticum urartu genome reveals the dynamic nature of wheat genome evolution.</title>
        <authorList>
            <person name="Ling H."/>
            <person name="Ma B."/>
            <person name="Shi X."/>
            <person name="Liu H."/>
            <person name="Dong L."/>
            <person name="Sun H."/>
            <person name="Cao Y."/>
            <person name="Gao Q."/>
            <person name="Zheng S."/>
            <person name="Li Y."/>
            <person name="Yu Y."/>
            <person name="Du H."/>
            <person name="Qi M."/>
            <person name="Li Y."/>
            <person name="Yu H."/>
            <person name="Cui Y."/>
            <person name="Wang N."/>
            <person name="Chen C."/>
            <person name="Wu H."/>
            <person name="Zhao Y."/>
            <person name="Zhang J."/>
            <person name="Li Y."/>
            <person name="Zhou W."/>
            <person name="Zhang B."/>
            <person name="Hu W."/>
            <person name="Eijk M."/>
            <person name="Tang J."/>
            <person name="Witsenboer H."/>
            <person name="Zhao S."/>
            <person name="Li Z."/>
            <person name="Zhang A."/>
            <person name="Wang D."/>
            <person name="Liang C."/>
        </authorList>
    </citation>
    <scope>NUCLEOTIDE SEQUENCE [LARGE SCALE GENOMIC DNA]</scope>
    <source>
        <strain evidence="1">cv. G1812</strain>
    </source>
</reference>
<dbReference type="Gramene" id="TuG1812G0500000072.01.T01">
    <property type="protein sequence ID" value="TuG1812G0500000072.01.T01"/>
    <property type="gene ID" value="TuG1812G0500000072.01"/>
</dbReference>
<evidence type="ECO:0000313" key="1">
    <source>
        <dbReference type="EnsemblPlants" id="TuG1812G0500000072.01.T01"/>
    </source>
</evidence>
<keyword evidence="2" id="KW-1185">Reference proteome</keyword>
<dbReference type="AlphaFoldDB" id="A0A8R7UDA5"/>
<dbReference type="Proteomes" id="UP000015106">
    <property type="component" value="Chromosome 5"/>
</dbReference>
<accession>A0A8R7UDA5</accession>
<sequence>MSRTSHIKQTSVVLWDQIALAFAADEVIELGKKELVVATFVVTLFKKYEVLRLALIAGYHCTRHLSIMAEQLLCVYQ</sequence>
<proteinExistence type="predicted"/>
<organism evidence="1 2">
    <name type="scientific">Triticum urartu</name>
    <name type="common">Red wild einkorn</name>
    <name type="synonym">Crithodium urartu</name>
    <dbReference type="NCBI Taxonomy" id="4572"/>
    <lineage>
        <taxon>Eukaryota</taxon>
        <taxon>Viridiplantae</taxon>
        <taxon>Streptophyta</taxon>
        <taxon>Embryophyta</taxon>
        <taxon>Tracheophyta</taxon>
        <taxon>Spermatophyta</taxon>
        <taxon>Magnoliopsida</taxon>
        <taxon>Liliopsida</taxon>
        <taxon>Poales</taxon>
        <taxon>Poaceae</taxon>
        <taxon>BOP clade</taxon>
        <taxon>Pooideae</taxon>
        <taxon>Triticodae</taxon>
        <taxon>Triticeae</taxon>
        <taxon>Triticinae</taxon>
        <taxon>Triticum</taxon>
    </lineage>
</organism>
<dbReference type="EnsemblPlants" id="TuG1812G0500000072.01.T01">
    <property type="protein sequence ID" value="TuG1812G0500000072.01.T01"/>
    <property type="gene ID" value="TuG1812G0500000072.01"/>
</dbReference>